<keyword evidence="2" id="KW-1185">Reference proteome</keyword>
<dbReference type="RefSeq" id="WP_152121892.1">
    <property type="nucleotide sequence ID" value="NZ_WELI01000001.1"/>
</dbReference>
<evidence type="ECO:0000313" key="2">
    <source>
        <dbReference type="Proteomes" id="UP000488299"/>
    </source>
</evidence>
<dbReference type="PANTHER" id="PTHR37310:SF1">
    <property type="entry name" value="CYTOPLASMIC PROTEIN"/>
    <property type="match status" value="1"/>
</dbReference>
<evidence type="ECO:0000313" key="1">
    <source>
        <dbReference type="EMBL" id="KAB7732519.1"/>
    </source>
</evidence>
<dbReference type="EMBL" id="WELI01000001">
    <property type="protein sequence ID" value="KAB7732519.1"/>
    <property type="molecule type" value="Genomic_DNA"/>
</dbReference>
<reference evidence="1 2" key="1">
    <citation type="submission" date="2019-10" db="EMBL/GenBank/DDBJ databases">
        <title>Rudanella paleaurantiibacter sp. nov., isolated from sludge.</title>
        <authorList>
            <person name="Xu S.Q."/>
        </authorList>
    </citation>
    <scope>NUCLEOTIDE SEQUENCE [LARGE SCALE GENOMIC DNA]</scope>
    <source>
        <strain evidence="1 2">HX-22-17</strain>
    </source>
</reference>
<sequence length="115" mass="12353">MIAQHVQDCIDACQACALACDQCADACLGEEHVHHMVACIRLDRDCAKVCQMAVSFMASNSAHAADVCKLCAHICEACAAECGQHDEDHCRACAEACRRCAEACRQMALSAHNLN</sequence>
<dbReference type="InterPro" id="IPR005560">
    <property type="entry name" value="Csp_YhjQ"/>
</dbReference>
<name>A0A7J5U3U7_9BACT</name>
<dbReference type="Proteomes" id="UP000488299">
    <property type="component" value="Unassembled WGS sequence"/>
</dbReference>
<protein>
    <submittedName>
        <fullName evidence="1">Four-helix bundle copper-binding protein</fullName>
    </submittedName>
</protein>
<dbReference type="Pfam" id="PF03860">
    <property type="entry name" value="Csp"/>
    <property type="match status" value="1"/>
</dbReference>
<organism evidence="1 2">
    <name type="scientific">Rudanella paleaurantiibacter</name>
    <dbReference type="NCBI Taxonomy" id="2614655"/>
    <lineage>
        <taxon>Bacteria</taxon>
        <taxon>Pseudomonadati</taxon>
        <taxon>Bacteroidota</taxon>
        <taxon>Cytophagia</taxon>
        <taxon>Cytophagales</taxon>
        <taxon>Cytophagaceae</taxon>
        <taxon>Rudanella</taxon>
    </lineage>
</organism>
<comment type="caution">
    <text evidence="1">The sequence shown here is derived from an EMBL/GenBank/DDBJ whole genome shotgun (WGS) entry which is preliminary data.</text>
</comment>
<dbReference type="CDD" id="cd08026">
    <property type="entry name" value="DUF326"/>
    <property type="match status" value="1"/>
</dbReference>
<dbReference type="PANTHER" id="PTHR37310">
    <property type="entry name" value="CYTOPLASMIC PROTEIN-RELATED"/>
    <property type="match status" value="1"/>
</dbReference>
<proteinExistence type="predicted"/>
<dbReference type="AlphaFoldDB" id="A0A7J5U3U7"/>
<dbReference type="Gene3D" id="1.20.1270.360">
    <property type="match status" value="1"/>
</dbReference>
<gene>
    <name evidence="1" type="ORF">F5984_00725</name>
</gene>
<accession>A0A7J5U3U7</accession>
<dbReference type="InterPro" id="IPR044543">
    <property type="entry name" value="YHJQ-like"/>
</dbReference>